<sequence length="123" mass="13124">MLQSLRTYETVCGHVSLGTHSGALRRGGEAEGNVNGPPGPLSLAVRRGKRFSLICRDATLSKTVADEELPLKGMPNLQTPPFHLGVAQRECLAVPRVQDSGHVQSMRAHTPLILDPHTGAVQG</sequence>
<organism evidence="1">
    <name type="scientific">Eutreptiella gymnastica</name>
    <dbReference type="NCBI Taxonomy" id="73025"/>
    <lineage>
        <taxon>Eukaryota</taxon>
        <taxon>Discoba</taxon>
        <taxon>Euglenozoa</taxon>
        <taxon>Euglenida</taxon>
        <taxon>Spirocuta</taxon>
        <taxon>Euglenophyceae</taxon>
        <taxon>Eutreptiales</taxon>
        <taxon>Eutreptiaceae</taxon>
        <taxon>Eutreptiella</taxon>
    </lineage>
</organism>
<proteinExistence type="predicted"/>
<protein>
    <submittedName>
        <fullName evidence="1">Uncharacterized protein</fullName>
    </submittedName>
</protein>
<gene>
    <name evidence="1" type="ORF">EGYM00163_LOCUS15918</name>
</gene>
<evidence type="ECO:0000313" key="1">
    <source>
        <dbReference type="EMBL" id="CAE0804794.1"/>
    </source>
</evidence>
<accession>A0A7S4CS34</accession>
<reference evidence="1" key="1">
    <citation type="submission" date="2021-01" db="EMBL/GenBank/DDBJ databases">
        <authorList>
            <person name="Corre E."/>
            <person name="Pelletier E."/>
            <person name="Niang G."/>
            <person name="Scheremetjew M."/>
            <person name="Finn R."/>
            <person name="Kale V."/>
            <person name="Holt S."/>
            <person name="Cochrane G."/>
            <person name="Meng A."/>
            <person name="Brown T."/>
            <person name="Cohen L."/>
        </authorList>
    </citation>
    <scope>NUCLEOTIDE SEQUENCE</scope>
    <source>
        <strain evidence="1">CCMP1594</strain>
    </source>
</reference>
<dbReference type="EMBL" id="HBJA01045700">
    <property type="protein sequence ID" value="CAE0804794.1"/>
    <property type="molecule type" value="Transcribed_RNA"/>
</dbReference>
<dbReference type="AlphaFoldDB" id="A0A7S4CS34"/>
<name>A0A7S4CS34_9EUGL</name>